<evidence type="ECO:0000256" key="2">
    <source>
        <dbReference type="SAM" id="SignalP"/>
    </source>
</evidence>
<dbReference type="OrthoDB" id="7929599at2"/>
<name>A0A1H6BD52_9HYPH</name>
<reference evidence="3 4" key="1">
    <citation type="submission" date="2016-10" db="EMBL/GenBank/DDBJ databases">
        <authorList>
            <person name="de Groot N.N."/>
        </authorList>
    </citation>
    <scope>NUCLEOTIDE SEQUENCE [LARGE SCALE GENOMIC DNA]</scope>
    <source>
        <strain evidence="3 4">DSM 26656</strain>
    </source>
</reference>
<protein>
    <recommendedName>
        <fullName evidence="5">Polysaccharide lyase</fullName>
    </recommendedName>
</protein>
<proteinExistence type="predicted"/>
<gene>
    <name evidence="3" type="ORF">SAMN04488115_107105</name>
</gene>
<dbReference type="Proteomes" id="UP000236743">
    <property type="component" value="Unassembled WGS sequence"/>
</dbReference>
<accession>A0A1H6BD52</accession>
<dbReference type="RefSeq" id="WP_103873715.1">
    <property type="nucleotide sequence ID" value="NZ_FNUY01000007.1"/>
</dbReference>
<sequence>MSNFAFPLRAIALTLTLACHALPALAASDVAVEVKNESEPVLCAEKDNVTIKAISPEVRRFQIEAAHPAYIAGLTRDNWDADWTDCDMKGDPAFAAPVPPRRVTFYESIDYWLVGYTFPTFWRPADTTFRVGDRVEKGLHLVQLWKLGKDKSYEVLVVYPQDGYWRARPMPPTGLGFSSYGSSFLFGPIETDGRPVVNIKEIEFDPKTTSFKMNFKDGSAGTLKLDSVDENRMVLDAVLDKPVTGGKAFIALRSMYVTEFNNDVARIAVREPGAKGWREEKLMPFAGGKATDIWMGRTTHSRHNTSSPDMVFRNFSKDPNPPAKSEKK</sequence>
<organism evidence="3 4">
    <name type="scientific">Bosea lathyri</name>
    <dbReference type="NCBI Taxonomy" id="1036778"/>
    <lineage>
        <taxon>Bacteria</taxon>
        <taxon>Pseudomonadati</taxon>
        <taxon>Pseudomonadota</taxon>
        <taxon>Alphaproteobacteria</taxon>
        <taxon>Hyphomicrobiales</taxon>
        <taxon>Boseaceae</taxon>
        <taxon>Bosea</taxon>
    </lineage>
</organism>
<keyword evidence="2" id="KW-0732">Signal</keyword>
<evidence type="ECO:0000256" key="1">
    <source>
        <dbReference type="SAM" id="MobiDB-lite"/>
    </source>
</evidence>
<feature type="chain" id="PRO_5009293611" description="Polysaccharide lyase" evidence="2">
    <location>
        <begin position="27"/>
        <end position="328"/>
    </location>
</feature>
<keyword evidence="4" id="KW-1185">Reference proteome</keyword>
<evidence type="ECO:0008006" key="5">
    <source>
        <dbReference type="Google" id="ProtNLM"/>
    </source>
</evidence>
<dbReference type="EMBL" id="FNUY01000007">
    <property type="protein sequence ID" value="SEG58295.1"/>
    <property type="molecule type" value="Genomic_DNA"/>
</dbReference>
<evidence type="ECO:0000313" key="3">
    <source>
        <dbReference type="EMBL" id="SEG58295.1"/>
    </source>
</evidence>
<feature type="signal peptide" evidence="2">
    <location>
        <begin position="1"/>
        <end position="26"/>
    </location>
</feature>
<dbReference type="AlphaFoldDB" id="A0A1H6BD52"/>
<evidence type="ECO:0000313" key="4">
    <source>
        <dbReference type="Proteomes" id="UP000236743"/>
    </source>
</evidence>
<feature type="region of interest" description="Disordered" evidence="1">
    <location>
        <begin position="299"/>
        <end position="328"/>
    </location>
</feature>